<dbReference type="InterPro" id="IPR000845">
    <property type="entry name" value="Nucleoside_phosphorylase_d"/>
</dbReference>
<evidence type="ECO:0000259" key="2">
    <source>
        <dbReference type="Pfam" id="PF01048"/>
    </source>
</evidence>
<keyword evidence="1" id="KW-0677">Repeat</keyword>
<sequence>MNTRRPLHCGDYSVGWICALQCELDAARRALDEIHDPSIELAESDKNTYSYGEIHGHNVVITCLPSGGYGTTPAAVAAQHMNASFPSLRYRFMVGIGGGIPSETNDIRLGDIVVSKPEGKNPGVIQYDMGKTLPSGRFEEVGILNKPPRVLLNAIPHLQTKQDFDQRLAAAIATIVANGETILHIPESQLDRLFHPTYAHPESNSTCDECDRGWLVDREKRYSECPRVHYGLIASGNQVMKDAITRDKLTKDRNVLCYEMEAAGLMDDFECLVIRGICDYSDSHKNKIWQPYAAASAAAYVKALLEVLPRRQAQENSEQKVQIPHELRNYLNRLYVTDPSENRRSLMARRGGPTESTCQWIFETKELAKWLDPRAEGSRPEDSIFWLHGLPGSGKSTMAMCLTEGLERRFVNLEQESFAYFFCEANHDTQNTATTILRGILWQLVRQNPILGDSLVQKFHERQDTLLRSFDALWTVFTEIIVDPRCGVSYCVIDALDECDNESQILILQQLKLSFLDQPWHEFTQNVRILITSRPYQEISEYLRLFPSQDLAKFEERARDIEVFIEKRVDELHKHKSYPDGMASQIRNILQEKSEGTFLWVGLTCEDLMKVGVQDTLPFLERLAPGLDRLYKSLMEKAFESEVKRDTVYSILTVVAVSRKPLTLFQLCMACSLHAGEEKDRRIAFTREDIKLCRLMIVEHDGIVNLLHKSVHDFIFKSDLTQLPTAEESHARLAYSCINYTAQHFGKPLGRLENLLNDLELQQWEAERDGELIEYIREEDSRWDEFIPYCIQYWMEHAHFAGPKFDVDHVTETHFLTLKSLSRERWLRCYRLIYRRVPKNLGLLHIAAKWGIPAFIPFVLGEQSTDDGNYYIDTEFLTDTHSTPLEEAAESGNTGIFTELVSRSHPATVITGSVLTAVFRHNANRGDLISGLLKNMGHRIVVTEDMEIAAAESDGEAPEILKHLLAHRDRRSHATGPHISESVLVAAAKNEDKGEQTMKFMLDYLNHEVAVTEELLKVAASNTKDGTILMEMLLEHWKENDIPESVIAAAAENETEGPFVIKVLRTRVAHSMQITDFILSCAFRNIESGIDCLEQLWKDSSQPPVLGRFAIPRRYDERAKDEPALLWALSKPRDSVVVSEDGARAIFGARSVAAIKKVLALREDVMDLPEDLLVAAASNRHHGLAIFTFLFLSYSQRLLVTERMVAEAVWSNRETLDILLAHKPMGQDVVNREAIRNAAHLETGALDVMNTLLNAKTGSIMIDYDLLWRVEYPATHTEATMNLFLQQKSTTAFIDIDLIKALNYKDWKLNFMERILAMPEDRVTISCWAIDSIARRYGRKNTELLLLHRGVDAIEYGTAKFILQSYDVDLIILMLDRWEFEMTRELQHGASLNADAPGTLSTLLERTSGELPFDEKVLEIVVSKCEPHVIEQYFQRLSLQTESREMLDILAFCQSRSGYTQSLIQLLLQRREDASVKKKLFEGIVESCTESEVVTALRQNEFANTLGPSGMSTDSMARAALRNIKSGSAVFKLLIDDDDALKLNIDAELIYGMLRVLDSKTIQLIAQNKPNKLPGLNMILVLSAAAENCSCGDKVIESILNINSDIPKNKLFKQRSPSLYLKSHQGPWPVTEATMESAAGNQRLGQKIMRLLLEVHPDKVWITDSGLRGIIKNFGIGIIREVMSDDRLQVDIDHGMIEAGVSNRLDGPDVLELLLSQVTTQVEITGKTISIALENTSHYKVLLHQLIASDKIHFGQAAIMEALKTPDSTIITELIPSRAEQIAMNEVCLSEAIVSQRHSPAHIFTIFKYLSKLNQPVTITPKIIRNIRDCSHGLQVIHEVLNYRNDKLRVTAPAMASFLDLYSKFLDSDSPDFPEQLNQWCDCVAVYFRHSREQRSVDDDILVAILRANPDTRYLRRVGAQFSIPAVENFIFPLICGARGDSGEDSLGHFALHRILKNVHSPAGLTAGGLISIIKPMYPMIALEITRLPHEGFRMCQEVAIQLTEVADEKVMAMIFDRDYGCIQVTEDMLLAAAGGSSQVLIYLLGLAPTSISPEIIIRALENDGISASIIQPLVRHLPSQIDINKDLFVAAADKSSISLETIQAFSTPLSFQNDTSEAVLISILKKNSCDERLMEKLLQGSFPLPVIEEAIVVASHSAHRTPKFSGTIY</sequence>
<reference evidence="4 5" key="1">
    <citation type="submission" date="2016-12" db="EMBL/GenBank/DDBJ databases">
        <title>The genomes of Aspergillus section Nigri reveals drivers in fungal speciation.</title>
        <authorList>
            <consortium name="DOE Joint Genome Institute"/>
            <person name="Vesth T.C."/>
            <person name="Nybo J."/>
            <person name="Theobald S."/>
            <person name="Brandl J."/>
            <person name="Frisvad J.C."/>
            <person name="Nielsen K.F."/>
            <person name="Lyhne E.K."/>
            <person name="Kogle M.E."/>
            <person name="Kuo A."/>
            <person name="Riley R."/>
            <person name="Clum A."/>
            <person name="Nolan M."/>
            <person name="Lipzen A."/>
            <person name="Salamov A."/>
            <person name="Henrissat B."/>
            <person name="Wiebenga A."/>
            <person name="De Vries R.P."/>
            <person name="Grigoriev I.V."/>
            <person name="Mortensen U.H."/>
            <person name="Andersen M.R."/>
            <person name="Baker S.E."/>
        </authorList>
    </citation>
    <scope>NUCLEOTIDE SEQUENCE [LARGE SCALE GENOMIC DNA]</scope>
    <source>
        <strain evidence="4 5">IBT 23096</strain>
    </source>
</reference>
<comment type="caution">
    <text evidence="4">The sequence shown here is derived from an EMBL/GenBank/DDBJ whole genome shotgun (WGS) entry which is preliminary data.</text>
</comment>
<dbReference type="PANTHER" id="PTHR46082">
    <property type="entry name" value="ATP/GTP-BINDING PROTEIN-RELATED"/>
    <property type="match status" value="1"/>
</dbReference>
<dbReference type="Pfam" id="PF01048">
    <property type="entry name" value="PNP_UDP_1"/>
    <property type="match status" value="1"/>
</dbReference>
<dbReference type="VEuPathDB" id="FungiDB:P170DRAFT_419177"/>
<dbReference type="OrthoDB" id="626167at2759"/>
<feature type="domain" description="Nephrocystin 3-like N-terminal" evidence="3">
    <location>
        <begin position="357"/>
        <end position="534"/>
    </location>
</feature>
<evidence type="ECO:0008006" key="6">
    <source>
        <dbReference type="Google" id="ProtNLM"/>
    </source>
</evidence>
<dbReference type="InterPro" id="IPR035994">
    <property type="entry name" value="Nucleoside_phosphorylase_sf"/>
</dbReference>
<dbReference type="Gene3D" id="3.40.50.1580">
    <property type="entry name" value="Nucleoside phosphorylase domain"/>
    <property type="match status" value="1"/>
</dbReference>
<evidence type="ECO:0000313" key="4">
    <source>
        <dbReference type="EMBL" id="PLB43287.1"/>
    </source>
</evidence>
<keyword evidence="5" id="KW-1185">Reference proteome</keyword>
<dbReference type="Gene3D" id="3.40.50.300">
    <property type="entry name" value="P-loop containing nucleotide triphosphate hydrolases"/>
    <property type="match status" value="1"/>
</dbReference>
<name>A0A2I2FRP6_9EURO</name>
<gene>
    <name evidence="4" type="ORF">P170DRAFT_419177</name>
</gene>
<protein>
    <recommendedName>
        <fullName evidence="6">NACHT domain-containing protein</fullName>
    </recommendedName>
</protein>
<dbReference type="PANTHER" id="PTHR46082:SF11">
    <property type="entry name" value="AAA+ ATPASE DOMAIN-CONTAINING PROTEIN-RELATED"/>
    <property type="match status" value="1"/>
</dbReference>
<dbReference type="InterPro" id="IPR056884">
    <property type="entry name" value="NPHP3-like_N"/>
</dbReference>
<dbReference type="InterPro" id="IPR053137">
    <property type="entry name" value="NLR-like"/>
</dbReference>
<dbReference type="Proteomes" id="UP000234275">
    <property type="component" value="Unassembled WGS sequence"/>
</dbReference>
<dbReference type="GO" id="GO:0003824">
    <property type="term" value="F:catalytic activity"/>
    <property type="evidence" value="ECO:0007669"/>
    <property type="project" value="InterPro"/>
</dbReference>
<feature type="domain" description="Nucleoside phosphorylase" evidence="2">
    <location>
        <begin position="17"/>
        <end position="280"/>
    </location>
</feature>
<dbReference type="Pfam" id="PF24883">
    <property type="entry name" value="NPHP3_N"/>
    <property type="match status" value="1"/>
</dbReference>
<dbReference type="InterPro" id="IPR027417">
    <property type="entry name" value="P-loop_NTPase"/>
</dbReference>
<dbReference type="STRING" id="1392250.A0A2I2FRP6"/>
<dbReference type="SUPFAM" id="SSF53167">
    <property type="entry name" value="Purine and uridine phosphorylases"/>
    <property type="match status" value="1"/>
</dbReference>
<accession>A0A2I2FRP6</accession>
<dbReference type="EMBL" id="MSFO01000011">
    <property type="protein sequence ID" value="PLB43287.1"/>
    <property type="molecule type" value="Genomic_DNA"/>
</dbReference>
<evidence type="ECO:0000259" key="3">
    <source>
        <dbReference type="Pfam" id="PF24883"/>
    </source>
</evidence>
<dbReference type="InterPro" id="IPR055530">
    <property type="entry name" value="DUF7104"/>
</dbReference>
<proteinExistence type="predicted"/>
<dbReference type="Pfam" id="PF23397">
    <property type="entry name" value="DUF7104"/>
    <property type="match status" value="2"/>
</dbReference>
<evidence type="ECO:0000256" key="1">
    <source>
        <dbReference type="ARBA" id="ARBA00022737"/>
    </source>
</evidence>
<dbReference type="GeneID" id="36554967"/>
<dbReference type="SUPFAM" id="SSF52540">
    <property type="entry name" value="P-loop containing nucleoside triphosphate hydrolases"/>
    <property type="match status" value="1"/>
</dbReference>
<dbReference type="RefSeq" id="XP_024698589.1">
    <property type="nucleotide sequence ID" value="XM_024847268.1"/>
</dbReference>
<organism evidence="4 5">
    <name type="scientific">Aspergillus steynii IBT 23096</name>
    <dbReference type="NCBI Taxonomy" id="1392250"/>
    <lineage>
        <taxon>Eukaryota</taxon>
        <taxon>Fungi</taxon>
        <taxon>Dikarya</taxon>
        <taxon>Ascomycota</taxon>
        <taxon>Pezizomycotina</taxon>
        <taxon>Eurotiomycetes</taxon>
        <taxon>Eurotiomycetidae</taxon>
        <taxon>Eurotiales</taxon>
        <taxon>Aspergillaceae</taxon>
        <taxon>Aspergillus</taxon>
        <taxon>Aspergillus subgen. Circumdati</taxon>
    </lineage>
</organism>
<dbReference type="GO" id="GO:0009116">
    <property type="term" value="P:nucleoside metabolic process"/>
    <property type="evidence" value="ECO:0007669"/>
    <property type="project" value="InterPro"/>
</dbReference>
<evidence type="ECO:0000313" key="5">
    <source>
        <dbReference type="Proteomes" id="UP000234275"/>
    </source>
</evidence>